<evidence type="ECO:0000313" key="1">
    <source>
        <dbReference type="EMBL" id="ADL36118.1"/>
    </source>
</evidence>
<accession>E0S3Y6</accession>
<keyword evidence="1" id="KW-0614">Plasmid</keyword>
<dbReference type="EMBL" id="CP001812">
    <property type="protein sequence ID" value="ADL36118.1"/>
    <property type="molecule type" value="Genomic_DNA"/>
</dbReference>
<evidence type="ECO:0000313" key="2">
    <source>
        <dbReference type="Proteomes" id="UP000001299"/>
    </source>
</evidence>
<dbReference type="AlphaFoldDB" id="E0S3Y6"/>
<proteinExistence type="predicted"/>
<dbReference type="HOGENOM" id="CLU_3096677_0_0_9"/>
<geneLocation type="plasmid" evidence="1 2">
    <name>pCY360</name>
</geneLocation>
<gene>
    <name evidence="1" type="ordered locus">bpr_II180</name>
</gene>
<sequence length="51" mass="5857">MQITAAFYGSKRCSIFCTGSLGYYKAGIPAWQNLSYFRLIFTCSMMDKEKK</sequence>
<reference evidence="1 2" key="1">
    <citation type="journal article" date="2010" name="PLoS ONE">
        <title>The glycobiome of the rumen bacterium Butyrivibrio proteoclasticus B316(T) highlights adaptation to a polysaccharide-rich environment.</title>
        <authorList>
            <person name="Kelly W.J."/>
            <person name="Leahy S.C."/>
            <person name="Altermann E."/>
            <person name="Yeoman C.J."/>
            <person name="Dunne J.C."/>
            <person name="Kong Z."/>
            <person name="Pacheco D.M."/>
            <person name="Li D."/>
            <person name="Noel S.J."/>
            <person name="Moon C.D."/>
            <person name="Cookson A.L."/>
            <person name="Attwood G.T."/>
        </authorList>
    </citation>
    <scope>NUCLEOTIDE SEQUENCE [LARGE SCALE GENOMIC DNA]</scope>
    <source>
        <strain evidence="2">ATCC 51982 / DSM 14932 / B316</strain>
        <plasmid evidence="2">Plasmid pCY360</plasmid>
    </source>
</reference>
<protein>
    <submittedName>
        <fullName evidence="1">Uncharacterized protein</fullName>
    </submittedName>
</protein>
<dbReference type="Proteomes" id="UP000001299">
    <property type="component" value="Plasmid pCY360"/>
</dbReference>
<name>E0S3Y6_BUTPB</name>
<organism evidence="1 2">
    <name type="scientific">Butyrivibrio proteoclasticus (strain ATCC 51982 / DSM 14932 / B316)</name>
    <name type="common">Clostridium proteoclasticum</name>
    <dbReference type="NCBI Taxonomy" id="515622"/>
    <lineage>
        <taxon>Bacteria</taxon>
        <taxon>Bacillati</taxon>
        <taxon>Bacillota</taxon>
        <taxon>Clostridia</taxon>
        <taxon>Lachnospirales</taxon>
        <taxon>Lachnospiraceae</taxon>
        <taxon>Butyrivibrio</taxon>
    </lineage>
</organism>
<keyword evidence="2" id="KW-1185">Reference proteome</keyword>
<dbReference type="KEGG" id="bpb:bpr_II180"/>